<dbReference type="InterPro" id="IPR015943">
    <property type="entry name" value="WD40/YVTN_repeat-like_dom_sf"/>
</dbReference>
<dbReference type="Pfam" id="PF03177">
    <property type="entry name" value="Nucleoporin_C"/>
    <property type="match status" value="1"/>
</dbReference>
<comment type="similarity">
    <text evidence="2">Belongs to the nucleoporin Nup133 family.</text>
</comment>
<proteinExistence type="inferred from homology"/>
<feature type="region of interest" description="Disordered" evidence="8">
    <location>
        <begin position="1"/>
        <end position="58"/>
    </location>
</feature>
<protein>
    <submittedName>
        <fullName evidence="11">Nuclear pore complex subunit nup133</fullName>
    </submittedName>
</protein>
<evidence type="ECO:0000256" key="2">
    <source>
        <dbReference type="ARBA" id="ARBA00005569"/>
    </source>
</evidence>
<reference evidence="11 12" key="1">
    <citation type="submission" date="2024-06" db="EMBL/GenBank/DDBJ databases">
        <title>Complete genome of Phlyctema vagabunda strain 19-DSS-EL-015.</title>
        <authorList>
            <person name="Fiorenzani C."/>
        </authorList>
    </citation>
    <scope>NUCLEOTIDE SEQUENCE [LARGE SCALE GENOMIC DNA]</scope>
    <source>
        <strain evidence="11 12">19-DSS-EL-015</strain>
    </source>
</reference>
<dbReference type="InterPro" id="IPR007187">
    <property type="entry name" value="Nucleoporin_Nup133/Nup155_C"/>
</dbReference>
<feature type="domain" description="Nucleoporin Nup133/Nup155-like C-terminal" evidence="9">
    <location>
        <begin position="675"/>
        <end position="1328"/>
    </location>
</feature>
<dbReference type="EMBL" id="JBFCZG010000003">
    <property type="protein sequence ID" value="KAL3424614.1"/>
    <property type="molecule type" value="Genomic_DNA"/>
</dbReference>
<keyword evidence="12" id="KW-1185">Reference proteome</keyword>
<keyword evidence="6" id="KW-0811">Translocation</keyword>
<dbReference type="Gene3D" id="2.130.10.10">
    <property type="entry name" value="YVTN repeat-like/Quinoprotein amine dehydrogenase"/>
    <property type="match status" value="1"/>
</dbReference>
<dbReference type="InterPro" id="IPR037624">
    <property type="entry name" value="Nup133-like"/>
</dbReference>
<evidence type="ECO:0000259" key="10">
    <source>
        <dbReference type="Pfam" id="PF08801"/>
    </source>
</evidence>
<dbReference type="InterPro" id="IPR014908">
    <property type="entry name" value="Nucleoporin_Nup133/Nup155_N"/>
</dbReference>
<dbReference type="Pfam" id="PF08801">
    <property type="entry name" value="Nucleoporin_N"/>
    <property type="match status" value="1"/>
</dbReference>
<gene>
    <name evidence="11" type="ORF">PVAG01_03895</name>
</gene>
<dbReference type="PANTHER" id="PTHR13405:SF11">
    <property type="entry name" value="NUCLEAR PORE COMPLEX PROTEIN NUP133"/>
    <property type="match status" value="1"/>
</dbReference>
<evidence type="ECO:0000313" key="11">
    <source>
        <dbReference type="EMBL" id="KAL3424614.1"/>
    </source>
</evidence>
<keyword evidence="4" id="KW-0509">mRNA transport</keyword>
<keyword evidence="3" id="KW-0813">Transport</keyword>
<accession>A0ABR4PMR1</accession>
<feature type="compositionally biased region" description="Polar residues" evidence="8">
    <location>
        <begin position="41"/>
        <end position="50"/>
    </location>
</feature>
<dbReference type="SUPFAM" id="SSF117289">
    <property type="entry name" value="Nucleoporin domain"/>
    <property type="match status" value="1"/>
</dbReference>
<organism evidence="11 12">
    <name type="scientific">Phlyctema vagabunda</name>
    <dbReference type="NCBI Taxonomy" id="108571"/>
    <lineage>
        <taxon>Eukaryota</taxon>
        <taxon>Fungi</taxon>
        <taxon>Dikarya</taxon>
        <taxon>Ascomycota</taxon>
        <taxon>Pezizomycotina</taxon>
        <taxon>Leotiomycetes</taxon>
        <taxon>Helotiales</taxon>
        <taxon>Dermateaceae</taxon>
        <taxon>Phlyctema</taxon>
    </lineage>
</organism>
<evidence type="ECO:0000256" key="8">
    <source>
        <dbReference type="SAM" id="MobiDB-lite"/>
    </source>
</evidence>
<feature type="region of interest" description="Disordered" evidence="8">
    <location>
        <begin position="1368"/>
        <end position="1400"/>
    </location>
</feature>
<comment type="caution">
    <text evidence="11">The sequence shown here is derived from an EMBL/GenBank/DDBJ whole genome shotgun (WGS) entry which is preliminary data.</text>
</comment>
<evidence type="ECO:0000256" key="6">
    <source>
        <dbReference type="ARBA" id="ARBA00023010"/>
    </source>
</evidence>
<evidence type="ECO:0000256" key="4">
    <source>
        <dbReference type="ARBA" id="ARBA00022816"/>
    </source>
</evidence>
<evidence type="ECO:0000256" key="1">
    <source>
        <dbReference type="ARBA" id="ARBA00004259"/>
    </source>
</evidence>
<comment type="subcellular location">
    <subcellularLocation>
        <location evidence="1">Nucleus envelope</location>
    </subcellularLocation>
</comment>
<evidence type="ECO:0000256" key="5">
    <source>
        <dbReference type="ARBA" id="ARBA00022927"/>
    </source>
</evidence>
<sequence>MFSPQVNTGSGNTTRSSRRRQRPLSSEEGSIAQPKAKRQRSTLSEQTFLAPNNGDVAPAPEMEEVKEKVASVVKRESFKENLAQAPRREIAVRGKKGKAGERLGRGDGSVILTTNDTYTVSKLPALPDRLRTEVLARQHGAIYSDSGYALTLTHTHALVWPYAANIPSPETFTFALPRPTKQASELLPLGSLVSASASSSEPGLVVVIPSSGLITYWESIASAATLDLIRQQRNGVEFTIPGMSSSETVVQILNAESGGFVLGFSTGRLAYMGVRDREGRPAISVQFLRGNSGSVGSGIFGSLRNALTISAGRGDIAAVRAGRAEKVGERNVVVATAKGKLQAWNLHRDGHNTLQADADGREDIVAAIKRTHTSMSEFILESFELLDFTFTPKTLANSEFTDQGIEDGKGVHLLLLTSLTGRDAAHYSLVEITLKPDGLVVGTIRMLKSYTTPISRVSIVKARLYLPNPALVAFVVFDRAVVVASMAKQPDSPDFQLQAESRVMTRSFEDVIDFREDMNIEIVGSGMEEPQVAGHTHEDSKSPRYKAKCPAAVLIVRGGGVVRIAATDISKLVTSAPQVTAKSKLEQAVFFGTQKSNPIRFSGRAELKFPSEEIGEAALDLSYEILRSETPHIPSVPASIEQNLKKRATALHDLAQHLRMTGVTRDLDRVTRWRLIWNAEKMAAAINIWKSYDARLKTRPEGQKRGLLTEVIEFIHEDYKTAPVPEAGELDRVRLWFIKDIWNLEIAVPWAYQVIKYTYQDGQKDHDFIAETLSEANDVVLGALHGAYDFRTENLALYGLESEKLDNGVLVDGYEELPDFWTSTYYVTDNIRKQGDLAGMLLSGNWKGTESDEARPNEAVMKKLRYECPSLFELAIRSNRERIHWNLAQESPNYQVEAEDLKRVQDKSQHDQMTLLADEINLPDEAITLAEKYAILPTLAELLMKQIVFALSNHKQPGLSSTENAYWRKRAASLQSRAEHEFVKFGTGWATALYEYHISIQAMGELLDKYQDYQVYLTSFLRSRPEYAKVAWMNEIDREEDFDKAADTLLDLGMKREQHIWSKEVELSLGKLARLAGDKYYSVETGFLTTDGGMKKEAAAIHNQMALIKVQNRIYNHVQPSIETAIDDNAEVQLALEAHGNRKLLKTKAFASILEEAMEHLVKHETMSAGEMIDLLTLMDNDGRETGPNTIHGEEFYLALHVSRRGISDKDDQAMAQQIIWRRCFLKNDWSKINNTDLKDDEEVSDQLRSTALYTTFRACLKNRLFDPTTKIKPLRPIEVLDAAIGDLDSRFNRLDASIRESIMKDMQDEAAALKPFIDSCRLDNWHQSALELAKADFEEEIASETYDGQVMQQVAARLEEIEKEIKEKETQISNAPFHARSRVKPKGKGSASFWSELEH</sequence>
<dbReference type="Gene3D" id="1.20.58.1380">
    <property type="match status" value="1"/>
</dbReference>
<evidence type="ECO:0000259" key="9">
    <source>
        <dbReference type="Pfam" id="PF03177"/>
    </source>
</evidence>
<evidence type="ECO:0000256" key="3">
    <source>
        <dbReference type="ARBA" id="ARBA00022448"/>
    </source>
</evidence>
<dbReference type="Proteomes" id="UP001629113">
    <property type="component" value="Unassembled WGS sequence"/>
</dbReference>
<evidence type="ECO:0000313" key="12">
    <source>
        <dbReference type="Proteomes" id="UP001629113"/>
    </source>
</evidence>
<evidence type="ECO:0000256" key="7">
    <source>
        <dbReference type="ARBA" id="ARBA00023242"/>
    </source>
</evidence>
<name>A0ABR4PMR1_9HELO</name>
<feature type="domain" description="Nucleoporin Nup133/Nup155-like N-terminal" evidence="10">
    <location>
        <begin position="113"/>
        <end position="563"/>
    </location>
</feature>
<dbReference type="PANTHER" id="PTHR13405">
    <property type="entry name" value="NUCLEAR PORE COMPLEX PROTEIN NUP133"/>
    <property type="match status" value="1"/>
</dbReference>
<keyword evidence="5" id="KW-0653">Protein transport</keyword>
<keyword evidence="7" id="KW-0539">Nucleus</keyword>